<evidence type="ECO:0000256" key="1">
    <source>
        <dbReference type="ARBA" id="ARBA00005184"/>
    </source>
</evidence>
<dbReference type="GO" id="GO:0030599">
    <property type="term" value="F:pectinesterase activity"/>
    <property type="evidence" value="ECO:0007669"/>
    <property type="project" value="UniProtKB-EC"/>
</dbReference>
<dbReference type="Pfam" id="PF01095">
    <property type="entry name" value="Pectinesterase"/>
    <property type="match status" value="1"/>
</dbReference>
<evidence type="ECO:0000313" key="8">
    <source>
        <dbReference type="Proteomes" id="UP000828251"/>
    </source>
</evidence>
<protein>
    <recommendedName>
        <fullName evidence="3">pectinesterase</fullName>
        <ecNumber evidence="3">3.1.1.11</ecNumber>
    </recommendedName>
</protein>
<evidence type="ECO:0000256" key="5">
    <source>
        <dbReference type="ARBA" id="ARBA00023085"/>
    </source>
</evidence>
<reference evidence="7 8" key="1">
    <citation type="journal article" date="2021" name="Plant Biotechnol. J.">
        <title>Multi-omics assisted identification of the key and species-specific regulatory components of drought-tolerant mechanisms in Gossypium stocksii.</title>
        <authorList>
            <person name="Yu D."/>
            <person name="Ke L."/>
            <person name="Zhang D."/>
            <person name="Wu Y."/>
            <person name="Sun Y."/>
            <person name="Mei J."/>
            <person name="Sun J."/>
            <person name="Sun Y."/>
        </authorList>
    </citation>
    <scope>NUCLEOTIDE SEQUENCE [LARGE SCALE GENOMIC DNA]</scope>
    <source>
        <strain evidence="8">cv. E1</strain>
        <tissue evidence="7">Leaf</tissue>
    </source>
</reference>
<keyword evidence="4" id="KW-0378">Hydrolase</keyword>
<dbReference type="PANTHER" id="PTHR31321">
    <property type="entry name" value="ACYL-COA THIOESTER HYDROLASE YBHC-RELATED"/>
    <property type="match status" value="1"/>
</dbReference>
<dbReference type="GO" id="GO:0042545">
    <property type="term" value="P:cell wall modification"/>
    <property type="evidence" value="ECO:0007669"/>
    <property type="project" value="InterPro"/>
</dbReference>
<dbReference type="InterPro" id="IPR012334">
    <property type="entry name" value="Pectin_lyas_fold"/>
</dbReference>
<dbReference type="Gene3D" id="2.160.20.10">
    <property type="entry name" value="Single-stranded right-handed beta-helix, Pectin lyase-like"/>
    <property type="match status" value="1"/>
</dbReference>
<name>A0A9D3VAS3_9ROSI</name>
<keyword evidence="8" id="KW-1185">Reference proteome</keyword>
<organism evidence="7 8">
    <name type="scientific">Gossypium stocksii</name>
    <dbReference type="NCBI Taxonomy" id="47602"/>
    <lineage>
        <taxon>Eukaryota</taxon>
        <taxon>Viridiplantae</taxon>
        <taxon>Streptophyta</taxon>
        <taxon>Embryophyta</taxon>
        <taxon>Tracheophyta</taxon>
        <taxon>Spermatophyta</taxon>
        <taxon>Magnoliopsida</taxon>
        <taxon>eudicotyledons</taxon>
        <taxon>Gunneridae</taxon>
        <taxon>Pentapetalae</taxon>
        <taxon>rosids</taxon>
        <taxon>malvids</taxon>
        <taxon>Malvales</taxon>
        <taxon>Malvaceae</taxon>
        <taxon>Malvoideae</taxon>
        <taxon>Gossypium</taxon>
    </lineage>
</organism>
<evidence type="ECO:0000313" key="7">
    <source>
        <dbReference type="EMBL" id="KAH1074768.1"/>
    </source>
</evidence>
<evidence type="ECO:0000256" key="2">
    <source>
        <dbReference type="ARBA" id="ARBA00008891"/>
    </source>
</evidence>
<dbReference type="GO" id="GO:0045490">
    <property type="term" value="P:pectin catabolic process"/>
    <property type="evidence" value="ECO:0007669"/>
    <property type="project" value="TreeGrafter"/>
</dbReference>
<dbReference type="EMBL" id="JAIQCV010000008">
    <property type="protein sequence ID" value="KAH1074768.1"/>
    <property type="molecule type" value="Genomic_DNA"/>
</dbReference>
<comment type="pathway">
    <text evidence="1">Glycan metabolism; pectin degradation; 2-dehydro-3-deoxy-D-gluconate from pectin: step 1/5.</text>
</comment>
<proteinExistence type="inferred from homology"/>
<dbReference type="Proteomes" id="UP000828251">
    <property type="component" value="Unassembled WGS sequence"/>
</dbReference>
<comment type="caution">
    <text evidence="7">The sequence shown here is derived from an EMBL/GenBank/DDBJ whole genome shotgun (WGS) entry which is preliminary data.</text>
</comment>
<evidence type="ECO:0000256" key="3">
    <source>
        <dbReference type="ARBA" id="ARBA00013229"/>
    </source>
</evidence>
<dbReference type="InterPro" id="IPR000070">
    <property type="entry name" value="Pectinesterase_cat"/>
</dbReference>
<dbReference type="PANTHER" id="PTHR31321:SF87">
    <property type="entry name" value="PECTINESTERASE 63-RELATED"/>
    <property type="match status" value="1"/>
</dbReference>
<evidence type="ECO:0000259" key="6">
    <source>
        <dbReference type="Pfam" id="PF01095"/>
    </source>
</evidence>
<dbReference type="OrthoDB" id="2019149at2759"/>
<accession>A0A9D3VAS3</accession>
<feature type="non-terminal residue" evidence="7">
    <location>
        <position position="1"/>
    </location>
</feature>
<dbReference type="AlphaFoldDB" id="A0A9D3VAS3"/>
<sequence length="70" mass="7988">NTAPRPDRKMVGAQAIALRVSDDRSAFYNCKFIGFQDTLCDDRGNHFFMDCNIRGTVVSFLEAGHLDIWY</sequence>
<comment type="similarity">
    <text evidence="2">Belongs to the pectinesterase family.</text>
</comment>
<dbReference type="SUPFAM" id="SSF51126">
    <property type="entry name" value="Pectin lyase-like"/>
    <property type="match status" value="1"/>
</dbReference>
<evidence type="ECO:0000256" key="4">
    <source>
        <dbReference type="ARBA" id="ARBA00022801"/>
    </source>
</evidence>
<feature type="domain" description="Pectinesterase catalytic" evidence="6">
    <location>
        <begin position="13"/>
        <end position="57"/>
    </location>
</feature>
<keyword evidence="5" id="KW-0063">Aspartyl esterase</keyword>
<gene>
    <name evidence="7" type="ORF">J1N35_027096</name>
</gene>
<dbReference type="InterPro" id="IPR011050">
    <property type="entry name" value="Pectin_lyase_fold/virulence"/>
</dbReference>
<dbReference type="EC" id="3.1.1.11" evidence="3"/>